<reference evidence="1 2" key="1">
    <citation type="submission" date="2023-10" db="EMBL/GenBank/DDBJ databases">
        <title>Virgibacillus soli CC-YMP-6 genome.</title>
        <authorList>
            <person name="Miliotis G."/>
            <person name="Sengupta P."/>
            <person name="Hameed A."/>
            <person name="Chuvochina M."/>
            <person name="Mcdonagh F."/>
            <person name="Simpson A.C."/>
            <person name="Singh N.K."/>
            <person name="Rekha P.D."/>
            <person name="Raman K."/>
            <person name="Hugenholtz P."/>
            <person name="Venkateswaran K."/>
        </authorList>
    </citation>
    <scope>NUCLEOTIDE SEQUENCE [LARGE SCALE GENOMIC DNA]</scope>
    <source>
        <strain evidence="1 2">CC-YMP-6</strain>
    </source>
</reference>
<keyword evidence="2" id="KW-1185">Reference proteome</keyword>
<protein>
    <submittedName>
        <fullName evidence="1">Uncharacterized protein</fullName>
    </submittedName>
</protein>
<proteinExistence type="predicted"/>
<organism evidence="1 2">
    <name type="scientific">Paracerasibacillus soli</name>
    <dbReference type="NCBI Taxonomy" id="480284"/>
    <lineage>
        <taxon>Bacteria</taxon>
        <taxon>Bacillati</taxon>
        <taxon>Bacillota</taxon>
        <taxon>Bacilli</taxon>
        <taxon>Bacillales</taxon>
        <taxon>Bacillaceae</taxon>
        <taxon>Paracerasibacillus</taxon>
    </lineage>
</organism>
<sequence>MDGIPAGEYSIFIHDNYIDKKRGVGFKENTLERTNPNKIRKE</sequence>
<evidence type="ECO:0000313" key="2">
    <source>
        <dbReference type="Proteomes" id="UP001275315"/>
    </source>
</evidence>
<gene>
    <name evidence="1" type="ORF">RWD45_13510</name>
</gene>
<dbReference type="EMBL" id="JAWDIQ010000002">
    <property type="protein sequence ID" value="MDY0409403.1"/>
    <property type="molecule type" value="Genomic_DNA"/>
</dbReference>
<comment type="caution">
    <text evidence="1">The sequence shown here is derived from an EMBL/GenBank/DDBJ whole genome shotgun (WGS) entry which is preliminary data.</text>
</comment>
<dbReference type="RefSeq" id="WP_320380196.1">
    <property type="nucleotide sequence ID" value="NZ_JAWDIQ010000002.1"/>
</dbReference>
<name>A0ABU5CVH3_9BACI</name>
<evidence type="ECO:0000313" key="1">
    <source>
        <dbReference type="EMBL" id="MDY0409403.1"/>
    </source>
</evidence>
<dbReference type="Proteomes" id="UP001275315">
    <property type="component" value="Unassembled WGS sequence"/>
</dbReference>
<accession>A0ABU5CVH3</accession>